<sequence>MSLLHIAAILVVLALAAWILFSRGSKRRDAQDSSIDPMEEEELREEILHGETATVPAVSERTPASRQRLQREGRESEPERSC</sequence>
<reference evidence="2 3" key="1">
    <citation type="submission" date="2020-07" db="EMBL/GenBank/DDBJ databases">
        <title>Genomic Encyclopedia of Type Strains, Phase IV (KMG-IV): sequencing the most valuable type-strain genomes for metagenomic binning, comparative biology and taxonomic classification.</title>
        <authorList>
            <person name="Goeker M."/>
        </authorList>
    </citation>
    <scope>NUCLEOTIDE SEQUENCE [LARGE SCALE GENOMIC DNA]</scope>
    <source>
        <strain evidence="2 3">DSM 29043</strain>
    </source>
</reference>
<feature type="compositionally biased region" description="Basic and acidic residues" evidence="1">
    <location>
        <begin position="69"/>
        <end position="82"/>
    </location>
</feature>
<gene>
    <name evidence="2" type="ORF">FHS75_002280</name>
</gene>
<organism evidence="2 3">
    <name type="scientific">Novosphingobium marinum</name>
    <dbReference type="NCBI Taxonomy" id="1514948"/>
    <lineage>
        <taxon>Bacteria</taxon>
        <taxon>Pseudomonadati</taxon>
        <taxon>Pseudomonadota</taxon>
        <taxon>Alphaproteobacteria</taxon>
        <taxon>Sphingomonadales</taxon>
        <taxon>Sphingomonadaceae</taxon>
        <taxon>Novosphingobium</taxon>
    </lineage>
</organism>
<proteinExistence type="predicted"/>
<comment type="caution">
    <text evidence="2">The sequence shown here is derived from an EMBL/GenBank/DDBJ whole genome shotgun (WGS) entry which is preliminary data.</text>
</comment>
<evidence type="ECO:0000256" key="1">
    <source>
        <dbReference type="SAM" id="MobiDB-lite"/>
    </source>
</evidence>
<evidence type="ECO:0000313" key="2">
    <source>
        <dbReference type="EMBL" id="NYH95951.1"/>
    </source>
</evidence>
<dbReference type="Proteomes" id="UP000522081">
    <property type="component" value="Unassembled WGS sequence"/>
</dbReference>
<feature type="region of interest" description="Disordered" evidence="1">
    <location>
        <begin position="25"/>
        <end position="82"/>
    </location>
</feature>
<protein>
    <submittedName>
        <fullName evidence="2">Uncharacterized protein</fullName>
    </submittedName>
</protein>
<name>A0A7Y9XWL2_9SPHN</name>
<dbReference type="EMBL" id="JACBZF010000003">
    <property type="protein sequence ID" value="NYH95951.1"/>
    <property type="molecule type" value="Genomic_DNA"/>
</dbReference>
<dbReference type="AlphaFoldDB" id="A0A7Y9XWL2"/>
<accession>A0A7Y9XWL2</accession>
<evidence type="ECO:0000313" key="3">
    <source>
        <dbReference type="Proteomes" id="UP000522081"/>
    </source>
</evidence>
<keyword evidence="3" id="KW-1185">Reference proteome</keyword>